<accession>A0A1H0WN39</accession>
<keyword evidence="2" id="KW-1185">Reference proteome</keyword>
<dbReference type="AlphaFoldDB" id="A0A1H0WN39"/>
<protein>
    <submittedName>
        <fullName evidence="1">Uncharacterized protein</fullName>
    </submittedName>
</protein>
<dbReference type="EMBL" id="FNJL01000044">
    <property type="protein sequence ID" value="SDP92067.1"/>
    <property type="molecule type" value="Genomic_DNA"/>
</dbReference>
<evidence type="ECO:0000313" key="2">
    <source>
        <dbReference type="Proteomes" id="UP000199317"/>
    </source>
</evidence>
<reference evidence="2" key="1">
    <citation type="submission" date="2016-10" db="EMBL/GenBank/DDBJ databases">
        <authorList>
            <person name="Varghese N."/>
            <person name="Submissions S."/>
        </authorList>
    </citation>
    <scope>NUCLEOTIDE SEQUENCE [LARGE SCALE GENOMIC DNA]</scope>
    <source>
        <strain evidence="2">DSM 17101</strain>
    </source>
</reference>
<organism evidence="1 2">
    <name type="scientific">Paracidovorax cattleyae</name>
    <dbReference type="NCBI Taxonomy" id="80868"/>
    <lineage>
        <taxon>Bacteria</taxon>
        <taxon>Pseudomonadati</taxon>
        <taxon>Pseudomonadota</taxon>
        <taxon>Betaproteobacteria</taxon>
        <taxon>Burkholderiales</taxon>
        <taxon>Comamonadaceae</taxon>
        <taxon>Paracidovorax</taxon>
    </lineage>
</organism>
<dbReference type="RefSeq" id="WP_092839778.1">
    <property type="nucleotide sequence ID" value="NZ_CP028290.1"/>
</dbReference>
<evidence type="ECO:0000313" key="1">
    <source>
        <dbReference type="EMBL" id="SDP92067.1"/>
    </source>
</evidence>
<dbReference type="OrthoDB" id="8817658at2"/>
<sequence>MKTDLRVLRASGEAAGTASAQPHAGAAFGLFPAQVLRVEHGEAVILCHGREWRAALASQVPGVITGQSVLAALPAEGQEGTSGNGAALPALIVAAWPAPGAPACPPWQFDRDTGSLALEVAQIDLAAVGRVVLRCGDTRMQFEKDGSVETRAQQITSAAVETHRIEGGSIELN</sequence>
<gene>
    <name evidence="1" type="ORF">SAMN04489708_14422</name>
</gene>
<proteinExistence type="predicted"/>
<name>A0A1H0WN39_9BURK</name>
<dbReference type="Proteomes" id="UP000199317">
    <property type="component" value="Unassembled WGS sequence"/>
</dbReference>